<reference evidence="1" key="1">
    <citation type="submission" date="2020-04" db="EMBL/GenBank/DDBJ databases">
        <authorList>
            <person name="Chiriac C."/>
            <person name="Salcher M."/>
            <person name="Ghai R."/>
            <person name="Kavagutti S V."/>
        </authorList>
    </citation>
    <scope>NUCLEOTIDE SEQUENCE</scope>
</reference>
<name>A0A6J5NBZ9_9CAUD</name>
<dbReference type="EMBL" id="LR796639">
    <property type="protein sequence ID" value="CAB4156172.1"/>
    <property type="molecule type" value="Genomic_DNA"/>
</dbReference>
<gene>
    <name evidence="1" type="ORF">UFOVP658_47</name>
</gene>
<accession>A0A6J5NBZ9</accession>
<organism evidence="1">
    <name type="scientific">uncultured Caudovirales phage</name>
    <dbReference type="NCBI Taxonomy" id="2100421"/>
    <lineage>
        <taxon>Viruses</taxon>
        <taxon>Duplodnaviria</taxon>
        <taxon>Heunggongvirae</taxon>
        <taxon>Uroviricota</taxon>
        <taxon>Caudoviricetes</taxon>
        <taxon>Peduoviridae</taxon>
        <taxon>Maltschvirus</taxon>
        <taxon>Maltschvirus maltsch</taxon>
    </lineage>
</organism>
<protein>
    <submittedName>
        <fullName evidence="1">Uncharacterized protein</fullName>
    </submittedName>
</protein>
<evidence type="ECO:0000313" key="1">
    <source>
        <dbReference type="EMBL" id="CAB4156172.1"/>
    </source>
</evidence>
<proteinExistence type="predicted"/>
<sequence>MLVRANKVKANDGIRVGGKMFIVSSVNIVFPDTENETVAVFARPIGTKHEQVFHMESGVLTEVIRDRKKREPVAKWA</sequence>